<evidence type="ECO:0000256" key="3">
    <source>
        <dbReference type="ARBA" id="ARBA00023027"/>
    </source>
</evidence>
<sequence>MKVAFFSSKSYDRQSFEAANADYHHDLTFFDAQLNSNTAALAAGFPAVCKFVNDIADAATLEILASNGTRLLALRSAGFDQVDLKRAAELGIKVVRVPAYSPYSVAELAVGLVLMLNRKLYRAYNRVRDDNFSLEGLLGFDLNGRTVGVVGTGKIGMIFAQIMQGFGCSLLGYDAYPNSQFEAIPNARYVSLPELLASSDIISLHCPLMSETHYLINPNTIEQMKPGVMVINTSRGGLIDTAAAIEGIKSGKIGHLGIDVYEEEEALFFQDLSNTIIQDDTFQLLQSFPNVVITAHQGFFTQEALCSIATTTLTNITDFEQGQPLKNEVVYQPSPSTKALV</sequence>
<dbReference type="PANTHER" id="PTHR43026">
    <property type="entry name" value="2-HYDROXYACID DEHYDROGENASE HOMOLOG 1-RELATED"/>
    <property type="match status" value="1"/>
</dbReference>
<dbReference type="SUPFAM" id="SSF52283">
    <property type="entry name" value="Formate/glycerate dehydrogenase catalytic domain-like"/>
    <property type="match status" value="1"/>
</dbReference>
<dbReference type="GO" id="GO:0051287">
    <property type="term" value="F:NAD binding"/>
    <property type="evidence" value="ECO:0007669"/>
    <property type="project" value="InterPro"/>
</dbReference>
<evidence type="ECO:0000256" key="2">
    <source>
        <dbReference type="ARBA" id="ARBA00023002"/>
    </source>
</evidence>
<keyword evidence="8" id="KW-1185">Reference proteome</keyword>
<dbReference type="AlphaFoldDB" id="A0A2T1M2L8"/>
<comment type="caution">
    <text evidence="7">The sequence shown here is derived from an EMBL/GenBank/DDBJ whole genome shotgun (WGS) entry which is preliminary data.</text>
</comment>
<dbReference type="InterPro" id="IPR036291">
    <property type="entry name" value="NAD(P)-bd_dom_sf"/>
</dbReference>
<dbReference type="OrthoDB" id="9805416at2"/>
<dbReference type="PROSITE" id="PS00065">
    <property type="entry name" value="D_2_HYDROXYACID_DH_1"/>
    <property type="match status" value="1"/>
</dbReference>
<evidence type="ECO:0000256" key="1">
    <source>
        <dbReference type="ARBA" id="ARBA00005854"/>
    </source>
</evidence>
<dbReference type="PROSITE" id="PS00671">
    <property type="entry name" value="D_2_HYDROXYACID_DH_3"/>
    <property type="match status" value="1"/>
</dbReference>
<dbReference type="InterPro" id="IPR029753">
    <property type="entry name" value="D-isomer_DH_CS"/>
</dbReference>
<accession>A0A2T1M2L8</accession>
<dbReference type="PANTHER" id="PTHR43026:SF1">
    <property type="entry name" value="2-HYDROXYACID DEHYDROGENASE HOMOLOG 1-RELATED"/>
    <property type="match status" value="1"/>
</dbReference>
<comment type="similarity">
    <text evidence="1 4">Belongs to the D-isomer specific 2-hydroxyacid dehydrogenase family.</text>
</comment>
<dbReference type="RefSeq" id="WP_106455357.1">
    <property type="nucleotide sequence ID" value="NZ_PXOH01000002.1"/>
</dbReference>
<dbReference type="SUPFAM" id="SSF51735">
    <property type="entry name" value="NAD(P)-binding Rossmann-fold domains"/>
    <property type="match status" value="1"/>
</dbReference>
<evidence type="ECO:0000313" key="7">
    <source>
        <dbReference type="EMBL" id="PSF38991.1"/>
    </source>
</evidence>
<evidence type="ECO:0000313" key="8">
    <source>
        <dbReference type="Proteomes" id="UP000239001"/>
    </source>
</evidence>
<organism evidence="7 8">
    <name type="scientific">Aphanothece hegewaldii CCALA 016</name>
    <dbReference type="NCBI Taxonomy" id="2107694"/>
    <lineage>
        <taxon>Bacteria</taxon>
        <taxon>Bacillati</taxon>
        <taxon>Cyanobacteriota</taxon>
        <taxon>Cyanophyceae</taxon>
        <taxon>Oscillatoriophycideae</taxon>
        <taxon>Chroococcales</taxon>
        <taxon>Aphanothecaceae</taxon>
        <taxon>Aphanothece</taxon>
    </lineage>
</organism>
<dbReference type="Pfam" id="PF00389">
    <property type="entry name" value="2-Hacid_dh"/>
    <property type="match status" value="1"/>
</dbReference>
<dbReference type="CDD" id="cd12183">
    <property type="entry name" value="LDH_like_2"/>
    <property type="match status" value="1"/>
</dbReference>
<evidence type="ECO:0000256" key="4">
    <source>
        <dbReference type="RuleBase" id="RU003719"/>
    </source>
</evidence>
<evidence type="ECO:0000259" key="6">
    <source>
        <dbReference type="Pfam" id="PF02826"/>
    </source>
</evidence>
<name>A0A2T1M2L8_9CHRO</name>
<dbReference type="InterPro" id="IPR006140">
    <property type="entry name" value="D-isomer_DH_NAD-bd"/>
</dbReference>
<dbReference type="PROSITE" id="PS00670">
    <property type="entry name" value="D_2_HYDROXYACID_DH_2"/>
    <property type="match status" value="1"/>
</dbReference>
<feature type="domain" description="D-isomer specific 2-hydroxyacid dehydrogenase NAD-binding" evidence="6">
    <location>
        <begin position="110"/>
        <end position="298"/>
    </location>
</feature>
<dbReference type="Gene3D" id="3.40.50.720">
    <property type="entry name" value="NAD(P)-binding Rossmann-like Domain"/>
    <property type="match status" value="2"/>
</dbReference>
<dbReference type="InterPro" id="IPR006139">
    <property type="entry name" value="D-isomer_2_OHA_DH_cat_dom"/>
</dbReference>
<dbReference type="EMBL" id="PXOH01000002">
    <property type="protein sequence ID" value="PSF38991.1"/>
    <property type="molecule type" value="Genomic_DNA"/>
</dbReference>
<gene>
    <name evidence="7" type="ORF">C7H19_02755</name>
</gene>
<reference evidence="7 8" key="2">
    <citation type="submission" date="2018-03" db="EMBL/GenBank/DDBJ databases">
        <authorList>
            <person name="Keele B.F."/>
        </authorList>
    </citation>
    <scope>NUCLEOTIDE SEQUENCE [LARGE SCALE GENOMIC DNA]</scope>
    <source>
        <strain evidence="7 8">CCALA 016</strain>
    </source>
</reference>
<keyword evidence="2 4" id="KW-0560">Oxidoreductase</keyword>
<reference evidence="7 8" key="1">
    <citation type="submission" date="2018-03" db="EMBL/GenBank/DDBJ databases">
        <title>The ancient ancestry and fast evolution of plastids.</title>
        <authorList>
            <person name="Moore K.R."/>
            <person name="Magnabosco C."/>
            <person name="Momper L."/>
            <person name="Gold D.A."/>
            <person name="Bosak T."/>
            <person name="Fournier G.P."/>
        </authorList>
    </citation>
    <scope>NUCLEOTIDE SEQUENCE [LARGE SCALE GENOMIC DNA]</scope>
    <source>
        <strain evidence="7 8">CCALA 016</strain>
    </source>
</reference>
<evidence type="ECO:0000259" key="5">
    <source>
        <dbReference type="Pfam" id="PF00389"/>
    </source>
</evidence>
<dbReference type="GO" id="GO:0008720">
    <property type="term" value="F:D-lactate dehydrogenase (NAD+) activity"/>
    <property type="evidence" value="ECO:0007669"/>
    <property type="project" value="TreeGrafter"/>
</dbReference>
<dbReference type="InterPro" id="IPR029752">
    <property type="entry name" value="D-isomer_DH_CS1"/>
</dbReference>
<keyword evidence="3" id="KW-0520">NAD</keyword>
<dbReference type="InterPro" id="IPR058205">
    <property type="entry name" value="D-LDH-like"/>
</dbReference>
<feature type="domain" description="D-isomer specific 2-hydroxyacid dehydrogenase catalytic" evidence="5">
    <location>
        <begin position="3"/>
        <end position="329"/>
    </location>
</feature>
<proteinExistence type="inferred from homology"/>
<dbReference type="Pfam" id="PF02826">
    <property type="entry name" value="2-Hacid_dh_C"/>
    <property type="match status" value="1"/>
</dbReference>
<dbReference type="Proteomes" id="UP000239001">
    <property type="component" value="Unassembled WGS sequence"/>
</dbReference>
<protein>
    <submittedName>
        <fullName evidence="7">Hydroxyacid dehydrogenase</fullName>
    </submittedName>
</protein>